<proteinExistence type="predicted"/>
<gene>
    <name evidence="3" type="ORF">AW171_hschr63552</name>
</gene>
<protein>
    <submittedName>
        <fullName evidence="3">HFL264Wp</fullName>
    </submittedName>
</protein>
<keyword evidence="4" id="KW-1185">Reference proteome</keyword>
<name>A0A0X8HU70_9SACH</name>
<feature type="region of interest" description="Disordered" evidence="1">
    <location>
        <begin position="361"/>
        <end position="384"/>
    </location>
</feature>
<dbReference type="Proteomes" id="UP000243052">
    <property type="component" value="Chromosome vi"/>
</dbReference>
<dbReference type="OrthoDB" id="4076669at2759"/>
<keyword evidence="2" id="KW-0472">Membrane</keyword>
<accession>A0A0X8HU70</accession>
<keyword evidence="2" id="KW-1133">Transmembrane helix</keyword>
<evidence type="ECO:0000256" key="1">
    <source>
        <dbReference type="SAM" id="MobiDB-lite"/>
    </source>
</evidence>
<evidence type="ECO:0000313" key="3">
    <source>
        <dbReference type="EMBL" id="AMD21592.1"/>
    </source>
</evidence>
<dbReference type="Pfam" id="PF11055">
    <property type="entry name" value="Gsf2"/>
    <property type="match status" value="1"/>
</dbReference>
<dbReference type="AlphaFoldDB" id="A0A0X8HU70"/>
<evidence type="ECO:0000256" key="2">
    <source>
        <dbReference type="SAM" id="Phobius"/>
    </source>
</evidence>
<evidence type="ECO:0000313" key="4">
    <source>
        <dbReference type="Proteomes" id="UP000243052"/>
    </source>
</evidence>
<feature type="transmembrane region" description="Helical" evidence="2">
    <location>
        <begin position="180"/>
        <end position="202"/>
    </location>
</feature>
<feature type="compositionally biased region" description="Basic and acidic residues" evidence="1">
    <location>
        <begin position="361"/>
        <end position="378"/>
    </location>
</feature>
<feature type="transmembrane region" description="Helical" evidence="2">
    <location>
        <begin position="111"/>
        <end position="128"/>
    </location>
</feature>
<dbReference type="InterPro" id="IPR022757">
    <property type="entry name" value="Gsf2"/>
</dbReference>
<organism evidence="3 4">
    <name type="scientific">Eremothecium sinecaudum</name>
    <dbReference type="NCBI Taxonomy" id="45286"/>
    <lineage>
        <taxon>Eukaryota</taxon>
        <taxon>Fungi</taxon>
        <taxon>Dikarya</taxon>
        <taxon>Ascomycota</taxon>
        <taxon>Saccharomycotina</taxon>
        <taxon>Saccharomycetes</taxon>
        <taxon>Saccharomycetales</taxon>
        <taxon>Saccharomycetaceae</taxon>
        <taxon>Eremothecium</taxon>
    </lineage>
</organism>
<dbReference type="GeneID" id="28724887"/>
<sequence length="384" mass="44195">MEIYMRLNSDLERDYAFQVNDEDTINLKLKPLFDEQNGLAKYMVLRPSIFFKSKPHKFYKSVHPGFLTENGCLLFDYDADEKPYVEELDVNKPISEQLWPGQLVLPKFEKSWTAIVTYVLIMIGWLYTDLPDVISPTPGICLTNQITKAVIIVIGKLGHEDVVERLTAEIYETTGLLAQWLFFAIHILKIMFITFFFVTGMINPISFNPVKVYATRSIFTGKENEHLTKILRSVGWVGVKRATYDNYKETYYKYVIERAGGTVPAYRAGILKDALNPGVMLGAGEGFQSPIKDRAINKTFEIMEESHKFVLSEEYFSELEQNLKRNVETCKEDMSKINAEIARFRKFGLFESGEKLSKLVQQRKEVTPSSKLPKEVLKSQKKQN</sequence>
<dbReference type="STRING" id="45286.A0A0X8HU70"/>
<dbReference type="RefSeq" id="XP_017988588.1">
    <property type="nucleotide sequence ID" value="XM_018133286.1"/>
</dbReference>
<reference evidence="3 4" key="1">
    <citation type="submission" date="2016-01" db="EMBL/GenBank/DDBJ databases">
        <title>Genome sequence of the yeast Holleya sinecauda.</title>
        <authorList>
            <person name="Dietrich F.S."/>
        </authorList>
    </citation>
    <scope>NUCLEOTIDE SEQUENCE [LARGE SCALE GENOMIC DNA]</scope>
    <source>
        <strain evidence="3 4">ATCC 58844</strain>
    </source>
</reference>
<dbReference type="EMBL" id="CP014246">
    <property type="protein sequence ID" value="AMD21592.1"/>
    <property type="molecule type" value="Genomic_DNA"/>
</dbReference>
<keyword evidence="2" id="KW-0812">Transmembrane</keyword>